<dbReference type="GO" id="GO:0046872">
    <property type="term" value="F:metal ion binding"/>
    <property type="evidence" value="ECO:0007669"/>
    <property type="project" value="UniProtKB-KW"/>
</dbReference>
<evidence type="ECO:0000256" key="6">
    <source>
        <dbReference type="RuleBase" id="RU004466"/>
    </source>
</evidence>
<dbReference type="SUPFAM" id="SSF48576">
    <property type="entry name" value="Terpenoid synthases"/>
    <property type="match status" value="1"/>
</dbReference>
<keyword evidence="4" id="KW-0479">Metal-binding</keyword>
<evidence type="ECO:0000256" key="2">
    <source>
        <dbReference type="ARBA" id="ARBA00006706"/>
    </source>
</evidence>
<evidence type="ECO:0000313" key="8">
    <source>
        <dbReference type="Proteomes" id="UP000031202"/>
    </source>
</evidence>
<dbReference type="EMBL" id="JWSZ01000011">
    <property type="protein sequence ID" value="KIC57710.1"/>
    <property type="molecule type" value="Genomic_DNA"/>
</dbReference>
<dbReference type="GO" id="GO:0008299">
    <property type="term" value="P:isoprenoid biosynthetic process"/>
    <property type="evidence" value="ECO:0007669"/>
    <property type="project" value="InterPro"/>
</dbReference>
<dbReference type="InterPro" id="IPR033749">
    <property type="entry name" value="Polyprenyl_synt_CS"/>
</dbReference>
<dbReference type="Pfam" id="PF00348">
    <property type="entry name" value="polyprenyl_synt"/>
    <property type="match status" value="1"/>
</dbReference>
<evidence type="ECO:0000256" key="1">
    <source>
        <dbReference type="ARBA" id="ARBA00001946"/>
    </source>
</evidence>
<dbReference type="PANTHER" id="PTHR12001:SF85">
    <property type="entry name" value="SHORT CHAIN ISOPRENYL DIPHOSPHATE SYNTHASE"/>
    <property type="match status" value="1"/>
</dbReference>
<gene>
    <name evidence="7" type="ORF">RM52_08870</name>
</gene>
<dbReference type="GO" id="GO:0004659">
    <property type="term" value="F:prenyltransferase activity"/>
    <property type="evidence" value="ECO:0007669"/>
    <property type="project" value="InterPro"/>
</dbReference>
<dbReference type="InterPro" id="IPR008949">
    <property type="entry name" value="Isoprenoid_synthase_dom_sf"/>
</dbReference>
<evidence type="ECO:0000256" key="4">
    <source>
        <dbReference type="ARBA" id="ARBA00022723"/>
    </source>
</evidence>
<reference evidence="7 8" key="1">
    <citation type="submission" date="2014-12" db="EMBL/GenBank/DDBJ databases">
        <title>Genome sequencing of Microbacterium hominis TPW29.</title>
        <authorList>
            <person name="Tan P.W."/>
            <person name="Chan K.-G."/>
        </authorList>
    </citation>
    <scope>NUCLEOTIDE SEQUENCE [LARGE SCALE GENOMIC DNA]</scope>
    <source>
        <strain evidence="7 8">TPW29</strain>
    </source>
</reference>
<dbReference type="SFLD" id="SFLDS00005">
    <property type="entry name" value="Isoprenoid_Synthase_Type_I"/>
    <property type="match status" value="1"/>
</dbReference>
<dbReference type="PROSITE" id="PS00723">
    <property type="entry name" value="POLYPRENYL_SYNTHASE_1"/>
    <property type="match status" value="1"/>
</dbReference>
<comment type="similarity">
    <text evidence="2 6">Belongs to the FPP/GGPP synthase family.</text>
</comment>
<evidence type="ECO:0000313" key="7">
    <source>
        <dbReference type="EMBL" id="KIC57710.1"/>
    </source>
</evidence>
<dbReference type="PROSITE" id="PS00444">
    <property type="entry name" value="POLYPRENYL_SYNTHASE_2"/>
    <property type="match status" value="1"/>
</dbReference>
<organism evidence="7 8">
    <name type="scientific">Microbacterium hominis</name>
    <dbReference type="NCBI Taxonomy" id="162426"/>
    <lineage>
        <taxon>Bacteria</taxon>
        <taxon>Bacillati</taxon>
        <taxon>Actinomycetota</taxon>
        <taxon>Actinomycetes</taxon>
        <taxon>Micrococcales</taxon>
        <taxon>Microbacteriaceae</taxon>
        <taxon>Microbacterium</taxon>
    </lineage>
</organism>
<comment type="cofactor">
    <cofactor evidence="1">
        <name>Mg(2+)</name>
        <dbReference type="ChEBI" id="CHEBI:18420"/>
    </cofactor>
</comment>
<name>A0A0B4D092_9MICO</name>
<protein>
    <submittedName>
        <fullName evidence="7">Geranylgeranyl pyrophosphate synthase</fullName>
    </submittedName>
</protein>
<dbReference type="Gene3D" id="1.10.600.10">
    <property type="entry name" value="Farnesyl Diphosphate Synthase"/>
    <property type="match status" value="1"/>
</dbReference>
<dbReference type="InterPro" id="IPR000092">
    <property type="entry name" value="Polyprenyl_synt"/>
</dbReference>
<proteinExistence type="inferred from homology"/>
<dbReference type="RefSeq" id="WP_039415734.1">
    <property type="nucleotide sequence ID" value="NZ_JWSZ01000011.1"/>
</dbReference>
<keyword evidence="3 6" id="KW-0808">Transferase</keyword>
<dbReference type="Proteomes" id="UP000031202">
    <property type="component" value="Unassembled WGS sequence"/>
</dbReference>
<dbReference type="PANTHER" id="PTHR12001">
    <property type="entry name" value="GERANYLGERANYL PYROPHOSPHATE SYNTHASE"/>
    <property type="match status" value="1"/>
</dbReference>
<sequence length="358" mass="37192">MITLLDDDARQRIDAAIDGALERLERRAAPLGDGARALAAATTAAAADGKRLRPALVVAAYRAFGGSTDALHTTGAAVWDVAAALELLHTAFVVHDDLIDRDLERRGIPNVAGRFRTRAHSFGASADQAATVGDAAAVLAGDLLLFEATRLVASVAIDAPARAALLQILDDAILVSASGELADVEHAARADYPETDALLGAAHDKTAAYSFEAPLLAGAVLAGASDAARAQLSLAAADLGLTFQLVDDLIGTFGSRRQAGRDPGADLREAKRTPLIALARDTAAWPRVSSALAVAHTGPIAVRRAQRELEASGARDDLVALIHDRLRRARSRAASPSLPPAVVALLAEVANTIEERIP</sequence>
<evidence type="ECO:0000256" key="5">
    <source>
        <dbReference type="ARBA" id="ARBA00022842"/>
    </source>
</evidence>
<accession>A0A0B4D092</accession>
<evidence type="ECO:0000256" key="3">
    <source>
        <dbReference type="ARBA" id="ARBA00022679"/>
    </source>
</evidence>
<comment type="caution">
    <text evidence="7">The sequence shown here is derived from an EMBL/GenBank/DDBJ whole genome shotgun (WGS) entry which is preliminary data.</text>
</comment>
<dbReference type="AlphaFoldDB" id="A0A0B4D092"/>
<keyword evidence="5" id="KW-0460">Magnesium</keyword>